<dbReference type="AlphaFoldDB" id="C0BSW5"/>
<protein>
    <submittedName>
        <fullName evidence="2">Uncharacterized protein</fullName>
    </submittedName>
</protein>
<evidence type="ECO:0000313" key="3">
    <source>
        <dbReference type="Proteomes" id="UP000003875"/>
    </source>
</evidence>
<evidence type="ECO:0000313" key="2">
    <source>
        <dbReference type="EMBL" id="EEG70466.1"/>
    </source>
</evidence>
<sequence length="78" mass="8959">MSSFIETFSSVSLGQRSETKTSLIRINERHRRQEAHVEDHANPATMPGPSQSYSIWEKFAHPRCYRRRAGNTGDRLAI</sequence>
<feature type="region of interest" description="Disordered" evidence="1">
    <location>
        <begin position="31"/>
        <end position="52"/>
    </location>
</feature>
<gene>
    <name evidence="2" type="ORF">BIFPSEUDO_03483</name>
</gene>
<organism evidence="2 3">
    <name type="scientific">Bifidobacterium pseudocatenulatum DSM 20438 = JCM 1200 = LMG 10505</name>
    <dbReference type="NCBI Taxonomy" id="547043"/>
    <lineage>
        <taxon>Bacteria</taxon>
        <taxon>Bacillati</taxon>
        <taxon>Actinomycetota</taxon>
        <taxon>Actinomycetes</taxon>
        <taxon>Bifidobacteriales</taxon>
        <taxon>Bifidobacteriaceae</taxon>
        <taxon>Bifidobacterium</taxon>
    </lineage>
</organism>
<comment type="caution">
    <text evidence="2">The sequence shown here is derived from an EMBL/GenBank/DDBJ whole genome shotgun (WGS) entry which is preliminary data.</text>
</comment>
<reference evidence="2 3" key="2">
    <citation type="submission" date="2009-02" db="EMBL/GenBank/DDBJ databases">
        <authorList>
            <person name="Fulton L."/>
            <person name="Clifton S."/>
            <person name="Fulton B."/>
            <person name="Xu J."/>
            <person name="Minx P."/>
            <person name="Pepin K.H."/>
            <person name="Johnson M."/>
            <person name="Bhonagiri V."/>
            <person name="Nash W.E."/>
            <person name="Mardis E.R."/>
            <person name="Wilson R.K."/>
        </authorList>
    </citation>
    <scope>NUCLEOTIDE SEQUENCE [LARGE SCALE GENOMIC DNA]</scope>
    <source>
        <strain evidence="2 3">DSM 20438</strain>
    </source>
</reference>
<evidence type="ECO:0000256" key="1">
    <source>
        <dbReference type="SAM" id="MobiDB-lite"/>
    </source>
</evidence>
<reference evidence="2 3" key="1">
    <citation type="submission" date="2009-02" db="EMBL/GenBank/DDBJ databases">
        <title>Draft genome sequence of Bifidobacterium pseudocatenulatum (DSM 20438).</title>
        <authorList>
            <person name="Sudarsanam P."/>
            <person name="Ley R."/>
            <person name="Guruge J."/>
            <person name="Turnbaugh P.J."/>
            <person name="Mahowald M."/>
            <person name="Liep D."/>
            <person name="Gordon J."/>
        </authorList>
    </citation>
    <scope>NUCLEOTIDE SEQUENCE [LARGE SCALE GENOMIC DNA]</scope>
    <source>
        <strain evidence="2 3">DSM 20438</strain>
    </source>
</reference>
<accession>C0BSW5</accession>
<proteinExistence type="predicted"/>
<name>C0BSW5_BIFPS</name>
<dbReference type="Proteomes" id="UP000003875">
    <property type="component" value="Unassembled WGS sequence"/>
</dbReference>
<dbReference type="EMBL" id="ABXX02000003">
    <property type="protein sequence ID" value="EEG70466.1"/>
    <property type="molecule type" value="Genomic_DNA"/>
</dbReference>